<feature type="compositionally biased region" description="Polar residues" evidence="1">
    <location>
        <begin position="7"/>
        <end position="27"/>
    </location>
</feature>
<keyword evidence="3" id="KW-1185">Reference proteome</keyword>
<dbReference type="AlphaFoldDB" id="A0A0K9PPY3"/>
<feature type="region of interest" description="Disordered" evidence="1">
    <location>
        <begin position="1"/>
        <end position="27"/>
    </location>
</feature>
<gene>
    <name evidence="2" type="ORF">ZOSMA_188G00010</name>
</gene>
<evidence type="ECO:0000313" key="3">
    <source>
        <dbReference type="Proteomes" id="UP000036987"/>
    </source>
</evidence>
<dbReference type="EMBL" id="LFYR01000688">
    <property type="protein sequence ID" value="KMZ71103.1"/>
    <property type="molecule type" value="Genomic_DNA"/>
</dbReference>
<reference evidence="3" key="1">
    <citation type="journal article" date="2016" name="Nature">
        <title>The genome of the seagrass Zostera marina reveals angiosperm adaptation to the sea.</title>
        <authorList>
            <person name="Olsen J.L."/>
            <person name="Rouze P."/>
            <person name="Verhelst B."/>
            <person name="Lin Y.-C."/>
            <person name="Bayer T."/>
            <person name="Collen J."/>
            <person name="Dattolo E."/>
            <person name="De Paoli E."/>
            <person name="Dittami S."/>
            <person name="Maumus F."/>
            <person name="Michel G."/>
            <person name="Kersting A."/>
            <person name="Lauritano C."/>
            <person name="Lohaus R."/>
            <person name="Toepel M."/>
            <person name="Tonon T."/>
            <person name="Vanneste K."/>
            <person name="Amirebrahimi M."/>
            <person name="Brakel J."/>
            <person name="Bostroem C."/>
            <person name="Chovatia M."/>
            <person name="Grimwood J."/>
            <person name="Jenkins J.W."/>
            <person name="Jueterbock A."/>
            <person name="Mraz A."/>
            <person name="Stam W.T."/>
            <person name="Tice H."/>
            <person name="Bornberg-Bauer E."/>
            <person name="Green P.J."/>
            <person name="Pearson G.A."/>
            <person name="Procaccini G."/>
            <person name="Duarte C.M."/>
            <person name="Schmutz J."/>
            <person name="Reusch T.B.H."/>
            <person name="Van de Peer Y."/>
        </authorList>
    </citation>
    <scope>NUCLEOTIDE SEQUENCE [LARGE SCALE GENOMIC DNA]</scope>
    <source>
        <strain evidence="3">cv. Finnish</strain>
    </source>
</reference>
<name>A0A0K9PPY3_ZOSMR</name>
<sequence>MGDHRAINQTPSQPSAPLGESSSSPPATSRLTFCHLHRPFTVAFITMCCHLSVVKSYLS</sequence>
<accession>A0A0K9PPY3</accession>
<evidence type="ECO:0000313" key="2">
    <source>
        <dbReference type="EMBL" id="KMZ71103.1"/>
    </source>
</evidence>
<protein>
    <submittedName>
        <fullName evidence="2">Uncharacterized protein</fullName>
    </submittedName>
</protein>
<evidence type="ECO:0000256" key="1">
    <source>
        <dbReference type="SAM" id="MobiDB-lite"/>
    </source>
</evidence>
<comment type="caution">
    <text evidence="2">The sequence shown here is derived from an EMBL/GenBank/DDBJ whole genome shotgun (WGS) entry which is preliminary data.</text>
</comment>
<proteinExistence type="predicted"/>
<dbReference type="Proteomes" id="UP000036987">
    <property type="component" value="Unassembled WGS sequence"/>
</dbReference>
<organism evidence="2 3">
    <name type="scientific">Zostera marina</name>
    <name type="common">Eelgrass</name>
    <dbReference type="NCBI Taxonomy" id="29655"/>
    <lineage>
        <taxon>Eukaryota</taxon>
        <taxon>Viridiplantae</taxon>
        <taxon>Streptophyta</taxon>
        <taxon>Embryophyta</taxon>
        <taxon>Tracheophyta</taxon>
        <taxon>Spermatophyta</taxon>
        <taxon>Magnoliopsida</taxon>
        <taxon>Liliopsida</taxon>
        <taxon>Zosteraceae</taxon>
        <taxon>Zostera</taxon>
    </lineage>
</organism>